<protein>
    <submittedName>
        <fullName evidence="1">Uncharacterized protein</fullName>
    </submittedName>
</protein>
<name>A0ABU6ZVE4_9FABA</name>
<evidence type="ECO:0000313" key="1">
    <source>
        <dbReference type="EMBL" id="MED6225932.1"/>
    </source>
</evidence>
<sequence length="297" mass="34507">ALLRPECIRTKVLMRTHLLCKRGARAWRTGAAVWEVEASQMSHELLPIYQWVTRDVLGALSILGQDYLDELKLSHVIFSGGDLEWRYRVEATRPWEWVYFLNLDHPIVPNWLWVNEVMLTEFGIRVLFTNFQQLLLDRAFVAPSQLNPNAWSSIRCFKLVNEFLELPLTLLSLEWDDRFPSFWSSDAGLDYVLVTYQRLNADQKDIADILVHLFSRDNLNPKSILGRLDEWRWPKTTLPLLASEDSCVLPRLDPPPRPPRFLPLRIGHRLCRLGLWVRLKLCRKGGVQATLSVSPIS</sequence>
<reference evidence="1 2" key="1">
    <citation type="journal article" date="2023" name="Plants (Basel)">
        <title>Bridging the Gap: Combining Genomics and Transcriptomics Approaches to Understand Stylosanthes scabra, an Orphan Legume from the Brazilian Caatinga.</title>
        <authorList>
            <person name="Ferreira-Neto J.R.C."/>
            <person name="da Silva M.D."/>
            <person name="Binneck E."/>
            <person name="de Melo N.F."/>
            <person name="da Silva R.H."/>
            <person name="de Melo A.L.T.M."/>
            <person name="Pandolfi V."/>
            <person name="Bustamante F.O."/>
            <person name="Brasileiro-Vidal A.C."/>
            <person name="Benko-Iseppon A.M."/>
        </authorList>
    </citation>
    <scope>NUCLEOTIDE SEQUENCE [LARGE SCALE GENOMIC DNA]</scope>
    <source>
        <tissue evidence="1">Leaves</tissue>
    </source>
</reference>
<keyword evidence="2" id="KW-1185">Reference proteome</keyword>
<gene>
    <name evidence="1" type="ORF">PIB30_098335</name>
</gene>
<proteinExistence type="predicted"/>
<dbReference type="EMBL" id="JASCZI010274364">
    <property type="protein sequence ID" value="MED6225932.1"/>
    <property type="molecule type" value="Genomic_DNA"/>
</dbReference>
<organism evidence="1 2">
    <name type="scientific">Stylosanthes scabra</name>
    <dbReference type="NCBI Taxonomy" id="79078"/>
    <lineage>
        <taxon>Eukaryota</taxon>
        <taxon>Viridiplantae</taxon>
        <taxon>Streptophyta</taxon>
        <taxon>Embryophyta</taxon>
        <taxon>Tracheophyta</taxon>
        <taxon>Spermatophyta</taxon>
        <taxon>Magnoliopsida</taxon>
        <taxon>eudicotyledons</taxon>
        <taxon>Gunneridae</taxon>
        <taxon>Pentapetalae</taxon>
        <taxon>rosids</taxon>
        <taxon>fabids</taxon>
        <taxon>Fabales</taxon>
        <taxon>Fabaceae</taxon>
        <taxon>Papilionoideae</taxon>
        <taxon>50 kb inversion clade</taxon>
        <taxon>dalbergioids sensu lato</taxon>
        <taxon>Dalbergieae</taxon>
        <taxon>Pterocarpus clade</taxon>
        <taxon>Stylosanthes</taxon>
    </lineage>
</organism>
<dbReference type="Proteomes" id="UP001341840">
    <property type="component" value="Unassembled WGS sequence"/>
</dbReference>
<feature type="non-terminal residue" evidence="1">
    <location>
        <position position="1"/>
    </location>
</feature>
<accession>A0ABU6ZVE4</accession>
<evidence type="ECO:0000313" key="2">
    <source>
        <dbReference type="Proteomes" id="UP001341840"/>
    </source>
</evidence>
<comment type="caution">
    <text evidence="1">The sequence shown here is derived from an EMBL/GenBank/DDBJ whole genome shotgun (WGS) entry which is preliminary data.</text>
</comment>